<dbReference type="Gene3D" id="3.30.420.10">
    <property type="entry name" value="Ribonuclease H-like superfamily/Ribonuclease H"/>
    <property type="match status" value="1"/>
</dbReference>
<dbReference type="GO" id="GO:0003676">
    <property type="term" value="F:nucleic acid binding"/>
    <property type="evidence" value="ECO:0007669"/>
    <property type="project" value="InterPro"/>
</dbReference>
<reference evidence="3" key="1">
    <citation type="journal article" date="2003" name="Genetics">
        <title>Map-based cloning of leaf rust resistance gene Lr21 from the large and polyploid genome of bread wheat.</title>
        <authorList>
            <person name="Huang L."/>
            <person name="Brooks S.A."/>
            <person name="Li W."/>
            <person name="Fellers J.P."/>
            <person name="Trick H.N."/>
            <person name="Gill B.S."/>
        </authorList>
    </citation>
    <scope>NUCLEOTIDE SEQUENCE</scope>
    <source>
        <strain evidence="3">TA1649</strain>
    </source>
</reference>
<accession>Q7XZE2</accession>
<name>Q7XZE2_AEGTA</name>
<dbReference type="EMBL" id="AH012974">
    <property type="protein sequence ID" value="AAP74649.1"/>
    <property type="molecule type" value="Genomic_DNA"/>
</dbReference>
<sequence>MALPVAPMALPAADDDNGGQFTTHHVVGTHVRGKALSVVYTNDPVSVEISIQTMEQFLAEDKYRVVGFDLEYTIGRVGHDQKVAVAQLCVRHDILVYHYHLATRPCERFFRFINSSDYSFATVDTTNDLKALKVSDLKCPNLVNIQHQNKVWGSDKNKLNSLVDLASTIIDPYYAKMKEESNKDKNAWHSVWHERLDEQHVKRPWTRT</sequence>
<dbReference type="InterPro" id="IPR051132">
    <property type="entry name" value="3-5_Exonuclease_domain"/>
</dbReference>
<dbReference type="GO" id="GO:0008408">
    <property type="term" value="F:3'-5' exonuclease activity"/>
    <property type="evidence" value="ECO:0007669"/>
    <property type="project" value="TreeGrafter"/>
</dbReference>
<evidence type="ECO:0008006" key="4">
    <source>
        <dbReference type="Google" id="ProtNLM"/>
    </source>
</evidence>
<organism evidence="3">
    <name type="scientific">Aegilops tauschii</name>
    <name type="common">Tausch's goatgrass</name>
    <name type="synonym">Aegilops squarrosa</name>
    <dbReference type="NCBI Taxonomy" id="37682"/>
    <lineage>
        <taxon>Eukaryota</taxon>
        <taxon>Viridiplantae</taxon>
        <taxon>Streptophyta</taxon>
        <taxon>Embryophyta</taxon>
        <taxon>Tracheophyta</taxon>
        <taxon>Spermatophyta</taxon>
        <taxon>Magnoliopsida</taxon>
        <taxon>Liliopsida</taxon>
        <taxon>Poales</taxon>
        <taxon>Poaceae</taxon>
        <taxon>BOP clade</taxon>
        <taxon>Pooideae</taxon>
        <taxon>Triticodae</taxon>
        <taxon>Triticeae</taxon>
        <taxon>Triticinae</taxon>
        <taxon>Aegilops</taxon>
    </lineage>
</organism>
<evidence type="ECO:0000313" key="3">
    <source>
        <dbReference type="EMBL" id="AAP74649.1"/>
    </source>
</evidence>
<dbReference type="GO" id="GO:0005737">
    <property type="term" value="C:cytoplasm"/>
    <property type="evidence" value="ECO:0007669"/>
    <property type="project" value="TreeGrafter"/>
</dbReference>
<evidence type="ECO:0000256" key="1">
    <source>
        <dbReference type="ARBA" id="ARBA00022722"/>
    </source>
</evidence>
<dbReference type="PANTHER" id="PTHR13620">
    <property type="entry name" value="3-5 EXONUCLEASE"/>
    <property type="match status" value="1"/>
</dbReference>
<dbReference type="InterPro" id="IPR036397">
    <property type="entry name" value="RNaseH_sf"/>
</dbReference>
<dbReference type="SUPFAM" id="SSF53098">
    <property type="entry name" value="Ribonuclease H-like"/>
    <property type="match status" value="1"/>
</dbReference>
<dbReference type="InterPro" id="IPR012337">
    <property type="entry name" value="RNaseH-like_sf"/>
</dbReference>
<dbReference type="GO" id="GO:0005634">
    <property type="term" value="C:nucleus"/>
    <property type="evidence" value="ECO:0007669"/>
    <property type="project" value="TreeGrafter"/>
</dbReference>
<proteinExistence type="predicted"/>
<keyword evidence="1" id="KW-0540">Nuclease</keyword>
<evidence type="ECO:0000256" key="2">
    <source>
        <dbReference type="ARBA" id="ARBA00022801"/>
    </source>
</evidence>
<dbReference type="PANTHER" id="PTHR13620:SF105">
    <property type="entry name" value="OS01G0737700 PROTEIN"/>
    <property type="match status" value="1"/>
</dbReference>
<dbReference type="AlphaFoldDB" id="Q7XZE2"/>
<keyword evidence="2" id="KW-0378">Hydrolase</keyword>
<protein>
    <recommendedName>
        <fullName evidence="4">3'-5' exonuclease domain-containing protein</fullName>
    </recommendedName>
</protein>